<evidence type="ECO:0000256" key="1">
    <source>
        <dbReference type="SAM" id="MobiDB-lite"/>
    </source>
</evidence>
<protein>
    <submittedName>
        <fullName evidence="2">DNA binding protein</fullName>
    </submittedName>
</protein>
<feature type="region of interest" description="Disordered" evidence="1">
    <location>
        <begin position="243"/>
        <end position="270"/>
    </location>
</feature>
<feature type="region of interest" description="Disordered" evidence="1">
    <location>
        <begin position="18"/>
        <end position="37"/>
    </location>
</feature>
<dbReference type="EMBL" id="MH576964">
    <property type="protein sequence ID" value="AXH66587.1"/>
    <property type="molecule type" value="Genomic_DNA"/>
</dbReference>
<proteinExistence type="predicted"/>
<evidence type="ECO:0000313" key="2">
    <source>
        <dbReference type="EMBL" id="AXH66587.1"/>
    </source>
</evidence>
<name>A0A345M7W6_9CAUD</name>
<dbReference type="Proteomes" id="UP000259040">
    <property type="component" value="Segment"/>
</dbReference>
<feature type="compositionally biased region" description="Basic and acidic residues" evidence="1">
    <location>
        <begin position="18"/>
        <end position="35"/>
    </location>
</feature>
<evidence type="ECO:0000313" key="3">
    <source>
        <dbReference type="Proteomes" id="UP000259040"/>
    </source>
</evidence>
<sequence>MSELKGLDAIRAYKKKMAEQAAEREERAKNADRPKPKYLRLGVDESVKVRFLQEMDTEARNYDPNKGVGVGAVEHQGLDGNFKFRANCTVETDRDNRCWACEKARVAKQGSKEKGYSQRRNYYINVLVDRGDGNEPEVYILSRGLNSSFVADLMEETDEEGSITEKTYKLTRRGSGTDSTYSLREVKNDTTFDSIDFDKLELFDIESQVLRSIPYETDYEHRVFSQEQFYTQSPGDWKRIFANDDDDNAQPATASTQKADDAATSIEVGW</sequence>
<accession>A0A345M7W6</accession>
<gene>
    <name evidence="2" type="primary">79</name>
    <name evidence="2" type="ORF">SEA_STARBOW_79</name>
</gene>
<reference evidence="2 3" key="1">
    <citation type="submission" date="2018-07" db="EMBL/GenBank/DDBJ databases">
        <authorList>
            <person name="Boyd E.M."/>
            <person name="Barkley D.B."/>
            <person name="Naeem H."/>
            <person name="Vanhorne R."/>
            <person name="Nayek S."/>
            <person name="Layton S.R."/>
            <person name="Hughes L.E."/>
            <person name="Garlena R.A."/>
            <person name="Russell D.A."/>
            <person name="Pope W.H."/>
            <person name="Jacobs-Sera D."/>
            <person name="Hatfull G.F."/>
        </authorList>
    </citation>
    <scope>NUCLEOTIDE SEQUENCE [LARGE SCALE GENOMIC DNA]</scope>
</reference>
<organism evidence="2 3">
    <name type="scientific">Streptomyces phage Starbow</name>
    <dbReference type="NCBI Taxonomy" id="2283266"/>
    <lineage>
        <taxon>Viruses</taxon>
        <taxon>Duplodnaviria</taxon>
        <taxon>Heunggongvirae</taxon>
        <taxon>Uroviricota</taxon>
        <taxon>Caudoviricetes</taxon>
        <taxon>Stanwilliamsviridae</taxon>
        <taxon>Boydwoodruffvirinae</taxon>
        <taxon>Karimacvirus</taxon>
        <taxon>Karimacvirus karimac</taxon>
        <taxon>Streptomyces virus Karimac</taxon>
    </lineage>
</organism>